<dbReference type="GO" id="GO:0003700">
    <property type="term" value="F:DNA-binding transcription factor activity"/>
    <property type="evidence" value="ECO:0007669"/>
    <property type="project" value="InterPro"/>
</dbReference>
<protein>
    <submittedName>
        <fullName evidence="6">LysR family transcriptional regulator</fullName>
    </submittedName>
</protein>
<proteinExistence type="inferred from homology"/>
<evidence type="ECO:0000256" key="3">
    <source>
        <dbReference type="ARBA" id="ARBA00023125"/>
    </source>
</evidence>
<dbReference type="Pfam" id="PF00126">
    <property type="entry name" value="HTH_1"/>
    <property type="match status" value="1"/>
</dbReference>
<dbReference type="RefSeq" id="WP_120542386.1">
    <property type="nucleotide sequence ID" value="NZ_RAVZ01000143.1"/>
</dbReference>
<dbReference type="Gene3D" id="1.10.10.10">
    <property type="entry name" value="Winged helix-like DNA-binding domain superfamily/Winged helix DNA-binding domain"/>
    <property type="match status" value="1"/>
</dbReference>
<name>A0A3A8J628_9BACT</name>
<comment type="similarity">
    <text evidence="1">Belongs to the LysR transcriptional regulatory family.</text>
</comment>
<dbReference type="InterPro" id="IPR036388">
    <property type="entry name" value="WH-like_DNA-bd_sf"/>
</dbReference>
<evidence type="ECO:0000256" key="4">
    <source>
        <dbReference type="ARBA" id="ARBA00023163"/>
    </source>
</evidence>
<sequence>MFDPVTLDQLRAFVSVVEEGSFSAAARKLHRVQSAISTAMANLESQLGVPLWDRSTKVATLTPQGQAVLASTRRVLSEVDGLRRLTTGMTLGLEASVSLCLDAFFPLKALIDLCAAFTREFPAVDLRVDTQIMSAVSARVLDGTATLGVVSPAGLARGLEAQALSPIRVLPVVSPGHPLAAFKGRIANRHFVDAIQIVLSDCDDEGISDQVGLSPRTWRVGDLYTKHEMLRAGLGWGNLPEHLIRDDLREGRLVAIRPMAWGTHENTLKLLAIYRGDTVFGPAHRWLLEQLTQLCAREARRQRTG</sequence>
<dbReference type="SUPFAM" id="SSF53850">
    <property type="entry name" value="Periplasmic binding protein-like II"/>
    <property type="match status" value="1"/>
</dbReference>
<evidence type="ECO:0000256" key="1">
    <source>
        <dbReference type="ARBA" id="ARBA00009437"/>
    </source>
</evidence>
<dbReference type="EMBL" id="RAVZ01000143">
    <property type="protein sequence ID" value="RKG84993.1"/>
    <property type="molecule type" value="Genomic_DNA"/>
</dbReference>
<dbReference type="Proteomes" id="UP000268094">
    <property type="component" value="Unassembled WGS sequence"/>
</dbReference>
<keyword evidence="4" id="KW-0804">Transcription</keyword>
<dbReference type="FunFam" id="1.10.10.10:FF:000001">
    <property type="entry name" value="LysR family transcriptional regulator"/>
    <property type="match status" value="1"/>
</dbReference>
<dbReference type="InterPro" id="IPR005119">
    <property type="entry name" value="LysR_subst-bd"/>
</dbReference>
<dbReference type="PRINTS" id="PR00039">
    <property type="entry name" value="HTHLYSR"/>
</dbReference>
<evidence type="ECO:0000256" key="2">
    <source>
        <dbReference type="ARBA" id="ARBA00023015"/>
    </source>
</evidence>
<dbReference type="GO" id="GO:0000976">
    <property type="term" value="F:transcription cis-regulatory region binding"/>
    <property type="evidence" value="ECO:0007669"/>
    <property type="project" value="TreeGrafter"/>
</dbReference>
<keyword evidence="3" id="KW-0238">DNA-binding</keyword>
<evidence type="ECO:0000313" key="7">
    <source>
        <dbReference type="Proteomes" id="UP000268094"/>
    </source>
</evidence>
<dbReference type="PANTHER" id="PTHR30126:SF91">
    <property type="entry name" value="LYSR FAMILY TRANSCRIPTIONAL REGULATOR"/>
    <property type="match status" value="1"/>
</dbReference>
<dbReference type="OrthoDB" id="196624at2"/>
<dbReference type="InterPro" id="IPR000847">
    <property type="entry name" value="LysR_HTH_N"/>
</dbReference>
<keyword evidence="2" id="KW-0805">Transcription regulation</keyword>
<gene>
    <name evidence="6" type="ORF">D7V88_20755</name>
</gene>
<evidence type="ECO:0000313" key="6">
    <source>
        <dbReference type="EMBL" id="RKG84993.1"/>
    </source>
</evidence>
<evidence type="ECO:0000259" key="5">
    <source>
        <dbReference type="PROSITE" id="PS50931"/>
    </source>
</evidence>
<dbReference type="Gene3D" id="3.40.190.290">
    <property type="match status" value="1"/>
</dbReference>
<organism evidence="6 7">
    <name type="scientific">Corallococcus terminator</name>
    <dbReference type="NCBI Taxonomy" id="2316733"/>
    <lineage>
        <taxon>Bacteria</taxon>
        <taxon>Pseudomonadati</taxon>
        <taxon>Myxococcota</taxon>
        <taxon>Myxococcia</taxon>
        <taxon>Myxococcales</taxon>
        <taxon>Cystobacterineae</taxon>
        <taxon>Myxococcaceae</taxon>
        <taxon>Corallococcus</taxon>
    </lineage>
</organism>
<dbReference type="AlphaFoldDB" id="A0A3A8J628"/>
<keyword evidence="7" id="KW-1185">Reference proteome</keyword>
<dbReference type="PROSITE" id="PS50931">
    <property type="entry name" value="HTH_LYSR"/>
    <property type="match status" value="1"/>
</dbReference>
<accession>A0A3A8J628</accession>
<comment type="caution">
    <text evidence="6">The sequence shown here is derived from an EMBL/GenBank/DDBJ whole genome shotgun (WGS) entry which is preliminary data.</text>
</comment>
<dbReference type="PANTHER" id="PTHR30126">
    <property type="entry name" value="HTH-TYPE TRANSCRIPTIONAL REGULATOR"/>
    <property type="match status" value="1"/>
</dbReference>
<reference evidence="7" key="1">
    <citation type="submission" date="2018-09" db="EMBL/GenBank/DDBJ databases">
        <authorList>
            <person name="Livingstone P.G."/>
            <person name="Whitworth D.E."/>
        </authorList>
    </citation>
    <scope>NUCLEOTIDE SEQUENCE [LARGE SCALE GENOMIC DNA]</scope>
    <source>
        <strain evidence="7">CA054A</strain>
    </source>
</reference>
<dbReference type="SUPFAM" id="SSF46785">
    <property type="entry name" value="Winged helix' DNA-binding domain"/>
    <property type="match status" value="1"/>
</dbReference>
<feature type="domain" description="HTH lysR-type" evidence="5">
    <location>
        <begin position="5"/>
        <end position="62"/>
    </location>
</feature>
<dbReference type="Pfam" id="PF03466">
    <property type="entry name" value="LysR_substrate"/>
    <property type="match status" value="1"/>
</dbReference>
<dbReference type="InterPro" id="IPR036390">
    <property type="entry name" value="WH_DNA-bd_sf"/>
</dbReference>